<dbReference type="PANTHER" id="PTHR37984:SF5">
    <property type="entry name" value="PROTEIN NYNRIN-LIKE"/>
    <property type="match status" value="1"/>
</dbReference>
<keyword evidence="2" id="KW-0808">Transferase</keyword>
<dbReference type="InterPro" id="IPR001584">
    <property type="entry name" value="Integrase_cat-core"/>
</dbReference>
<name>A0A9W6WX93_9STRA</name>
<evidence type="ECO:0000256" key="6">
    <source>
        <dbReference type="ARBA" id="ARBA00022801"/>
    </source>
</evidence>
<gene>
    <name evidence="10" type="ORF">Pfra01_000220000</name>
</gene>
<dbReference type="CDD" id="cd09274">
    <property type="entry name" value="RNase_HI_RT_Ty3"/>
    <property type="match status" value="1"/>
</dbReference>
<dbReference type="PROSITE" id="PS50994">
    <property type="entry name" value="INTEGRASE"/>
    <property type="match status" value="1"/>
</dbReference>
<dbReference type="InterPro" id="IPR050951">
    <property type="entry name" value="Retrovirus_Pol_polyprotein"/>
</dbReference>
<dbReference type="GO" id="GO:0003964">
    <property type="term" value="F:RNA-directed DNA polymerase activity"/>
    <property type="evidence" value="ECO:0007669"/>
    <property type="project" value="UniProtKB-KW"/>
</dbReference>
<dbReference type="GO" id="GO:0008233">
    <property type="term" value="F:peptidase activity"/>
    <property type="evidence" value="ECO:0007669"/>
    <property type="project" value="UniProtKB-KW"/>
</dbReference>
<dbReference type="FunFam" id="3.10.10.10:FF:000007">
    <property type="entry name" value="Retrovirus-related Pol polyprotein from transposon 17.6-like Protein"/>
    <property type="match status" value="1"/>
</dbReference>
<evidence type="ECO:0000256" key="3">
    <source>
        <dbReference type="ARBA" id="ARBA00022695"/>
    </source>
</evidence>
<dbReference type="GO" id="GO:0015074">
    <property type="term" value="P:DNA integration"/>
    <property type="evidence" value="ECO:0007669"/>
    <property type="project" value="InterPro"/>
</dbReference>
<evidence type="ECO:0000313" key="10">
    <source>
        <dbReference type="EMBL" id="GMF19842.1"/>
    </source>
</evidence>
<dbReference type="GO" id="GO:0006508">
    <property type="term" value="P:proteolysis"/>
    <property type="evidence" value="ECO:0007669"/>
    <property type="project" value="UniProtKB-KW"/>
</dbReference>
<dbReference type="Gene3D" id="1.10.340.70">
    <property type="match status" value="1"/>
</dbReference>
<sequence>MQPQSKRVLNDDEWLRQLEAYNTSASRWLTEEGSLTEMRLARRRALKEAKQFRVAKRARRLQKRQYAQERDSGKVLRVAQLRAVNSEGPNSLPTVILVMSKRCILEARLDTCAQYSVAMIELRKYGRCISREAPVDVVEGFGGGRVRVLGICQFIGTTRYQQRIVANALLVDGQGCEFLFGEDWMLEHHVKLAFTKRECKYRDEADQKVILPFSCHSVSPPVNRERCITVRLAKTAKLATNSSHVLRLPIGAEDGTTGVFLPKPSHKRQLMIAPTVNTVRNGMISVAVLNVDGKRETLPAREALGTWVPTDDTMELLRMNGELERTRVSEWVAKLKKEDAAPLYDESSMNIGEMEPEDRALVIALLLQYAEIVNKKDGCPSLATIHVQHHINTGDAAPIMLRRRQQAVAENELIDAKVDEMLAQGVIEEEQGAWGFPVVLVRKKDGTLQFCVDYRVLNAVTIKDVYPLPRKDESLEALCGSTRFSSLDLHAGYWQLGVAAKDKEKTAFTTRKGLFQFTRMPFGLCNAPTQAGLSLKASKCSFATTKMEYLGHDLTPDGIRPTARLVKAVKDFPVPTSDKEVRKFVALAGYYRRFMPDFGTRMAPLTMLLRKNVSWRWRTEQEEAFAWAKAYLSKEPVLIYPNYSLPFKLTTDASKIGLGAVLSQDQGNGDQPVAYASKVNSPAVSKYTISELECLAIVWAVQLFRPHLYGRHFTIVTDHIALKWLMTATEPAGRLHRWSLTLQEYDFSIQYRPGHENRVADALSRNPVEDDAVLATTAEDEVEIGIPSSTTNGTPSGIDFVRRTCALEPLINEEVEKAVQQAIRSYRGQRVFRKDDGLIYAETGVAEERIVLPAVFWALAFSEAHDSLWAGHLRGPQTYDRVGRMYWWPHMREAVHNWVSACQDCGSRKARPKAAVPPLQGVKTGDVCGRWAIDVAGPLPQTIHGNKYVIAAVEYTTRYAVAVAVPQHDAKMIAKFLMEKVVLVCGPMREIMMDGARAFGSKAIVELLNLMQARQSTPVPYRQNLLGLVERFQEHGRTWLAFTSTRSKTIGTISSFLLPYYYPNHLLEQMARDITMDLREEAIATADIDSEDDTPNQLGSHTGDTGGTARSSAIHVSTDKRPASPLLNEPRTRGQRRSPFTARSTKQTAAAGKKRKAGTKR</sequence>
<dbReference type="FunFam" id="3.10.20.370:FF:000001">
    <property type="entry name" value="Retrovirus-related Pol polyprotein from transposon 17.6-like protein"/>
    <property type="match status" value="1"/>
</dbReference>
<feature type="domain" description="Integrase catalytic" evidence="9">
    <location>
        <begin position="913"/>
        <end position="1032"/>
    </location>
</feature>
<feature type="compositionally biased region" description="Polar residues" evidence="8">
    <location>
        <begin position="1095"/>
        <end position="1115"/>
    </location>
</feature>
<feature type="compositionally biased region" description="Basic residues" evidence="8">
    <location>
        <begin position="1152"/>
        <end position="1161"/>
    </location>
</feature>
<reference evidence="10" key="1">
    <citation type="submission" date="2023-04" db="EMBL/GenBank/DDBJ databases">
        <title>Phytophthora fragariaefolia NBRC 109709.</title>
        <authorList>
            <person name="Ichikawa N."/>
            <person name="Sato H."/>
            <person name="Tonouchi N."/>
        </authorList>
    </citation>
    <scope>NUCLEOTIDE SEQUENCE</scope>
    <source>
        <strain evidence="10">NBRC 109709</strain>
    </source>
</reference>
<dbReference type="EMBL" id="BSXT01000174">
    <property type="protein sequence ID" value="GMF19842.1"/>
    <property type="molecule type" value="Genomic_DNA"/>
</dbReference>
<dbReference type="Pfam" id="PF00078">
    <property type="entry name" value="RVT_1"/>
    <property type="match status" value="1"/>
</dbReference>
<dbReference type="Gene3D" id="3.10.10.10">
    <property type="entry name" value="HIV Type 1 Reverse Transcriptase, subunit A, domain 1"/>
    <property type="match status" value="1"/>
</dbReference>
<evidence type="ECO:0000313" key="11">
    <source>
        <dbReference type="Proteomes" id="UP001165121"/>
    </source>
</evidence>
<evidence type="ECO:0000256" key="4">
    <source>
        <dbReference type="ARBA" id="ARBA00022722"/>
    </source>
</evidence>
<dbReference type="GO" id="GO:0003676">
    <property type="term" value="F:nucleic acid binding"/>
    <property type="evidence" value="ECO:0007669"/>
    <property type="project" value="InterPro"/>
</dbReference>
<dbReference type="Gene3D" id="3.30.70.270">
    <property type="match status" value="2"/>
</dbReference>
<evidence type="ECO:0000256" key="7">
    <source>
        <dbReference type="ARBA" id="ARBA00022918"/>
    </source>
</evidence>
<dbReference type="OrthoDB" id="125159at2759"/>
<dbReference type="InterPro" id="IPR041373">
    <property type="entry name" value="RT_RNaseH"/>
</dbReference>
<organism evidence="10 11">
    <name type="scientific">Phytophthora fragariaefolia</name>
    <dbReference type="NCBI Taxonomy" id="1490495"/>
    <lineage>
        <taxon>Eukaryota</taxon>
        <taxon>Sar</taxon>
        <taxon>Stramenopiles</taxon>
        <taxon>Oomycota</taxon>
        <taxon>Peronosporomycetes</taxon>
        <taxon>Peronosporales</taxon>
        <taxon>Peronosporaceae</taxon>
        <taxon>Phytophthora</taxon>
    </lineage>
</organism>
<proteinExistence type="predicted"/>
<dbReference type="InterPro" id="IPR041588">
    <property type="entry name" value="Integrase_H2C2"/>
</dbReference>
<evidence type="ECO:0000256" key="1">
    <source>
        <dbReference type="ARBA" id="ARBA00022670"/>
    </source>
</evidence>
<dbReference type="PANTHER" id="PTHR37984">
    <property type="entry name" value="PROTEIN CBG26694"/>
    <property type="match status" value="1"/>
</dbReference>
<dbReference type="InterPro" id="IPR036397">
    <property type="entry name" value="RNaseH_sf"/>
</dbReference>
<dbReference type="Gene3D" id="3.30.420.10">
    <property type="entry name" value="Ribonuclease H-like superfamily/Ribonuclease H"/>
    <property type="match status" value="1"/>
</dbReference>
<accession>A0A9W6WX93</accession>
<dbReference type="SUPFAM" id="SSF53098">
    <property type="entry name" value="Ribonuclease H-like"/>
    <property type="match status" value="1"/>
</dbReference>
<dbReference type="InterPro" id="IPR043128">
    <property type="entry name" value="Rev_trsase/Diguanyl_cyclase"/>
</dbReference>
<keyword evidence="5" id="KW-0255">Endonuclease</keyword>
<evidence type="ECO:0000256" key="5">
    <source>
        <dbReference type="ARBA" id="ARBA00022759"/>
    </source>
</evidence>
<keyword evidence="7" id="KW-0695">RNA-directed DNA polymerase</keyword>
<dbReference type="InterPro" id="IPR000477">
    <property type="entry name" value="RT_dom"/>
</dbReference>
<keyword evidence="6" id="KW-0378">Hydrolase</keyword>
<evidence type="ECO:0000256" key="8">
    <source>
        <dbReference type="SAM" id="MobiDB-lite"/>
    </source>
</evidence>
<dbReference type="CDD" id="cd01647">
    <property type="entry name" value="RT_LTR"/>
    <property type="match status" value="1"/>
</dbReference>
<keyword evidence="1" id="KW-0645">Protease</keyword>
<dbReference type="InterPro" id="IPR043502">
    <property type="entry name" value="DNA/RNA_pol_sf"/>
</dbReference>
<evidence type="ECO:0000256" key="2">
    <source>
        <dbReference type="ARBA" id="ARBA00022679"/>
    </source>
</evidence>
<dbReference type="Pfam" id="PF17921">
    <property type="entry name" value="Integrase_H2C2"/>
    <property type="match status" value="1"/>
</dbReference>
<keyword evidence="11" id="KW-1185">Reference proteome</keyword>
<keyword evidence="4" id="KW-0540">Nuclease</keyword>
<evidence type="ECO:0000259" key="9">
    <source>
        <dbReference type="PROSITE" id="PS50994"/>
    </source>
</evidence>
<dbReference type="Proteomes" id="UP001165121">
    <property type="component" value="Unassembled WGS sequence"/>
</dbReference>
<keyword evidence="3" id="KW-0548">Nucleotidyltransferase</keyword>
<protein>
    <submittedName>
        <fullName evidence="10">Unnamed protein product</fullName>
    </submittedName>
</protein>
<dbReference type="FunFam" id="3.30.70.270:FF:000020">
    <property type="entry name" value="Transposon Tf2-6 polyprotein-like Protein"/>
    <property type="match status" value="1"/>
</dbReference>
<dbReference type="InterPro" id="IPR012337">
    <property type="entry name" value="RNaseH-like_sf"/>
</dbReference>
<dbReference type="SUPFAM" id="SSF56672">
    <property type="entry name" value="DNA/RNA polymerases"/>
    <property type="match status" value="1"/>
</dbReference>
<dbReference type="GO" id="GO:0004519">
    <property type="term" value="F:endonuclease activity"/>
    <property type="evidence" value="ECO:0007669"/>
    <property type="project" value="UniProtKB-KW"/>
</dbReference>
<feature type="region of interest" description="Disordered" evidence="8">
    <location>
        <begin position="1086"/>
        <end position="1161"/>
    </location>
</feature>
<dbReference type="Pfam" id="PF17917">
    <property type="entry name" value="RT_RNaseH"/>
    <property type="match status" value="1"/>
</dbReference>
<dbReference type="AlphaFoldDB" id="A0A9W6WX93"/>
<comment type="caution">
    <text evidence="10">The sequence shown here is derived from an EMBL/GenBank/DDBJ whole genome shotgun (WGS) entry which is preliminary data.</text>
</comment>